<evidence type="ECO:0000256" key="2">
    <source>
        <dbReference type="ARBA" id="ARBA00009773"/>
    </source>
</evidence>
<keyword evidence="3" id="KW-0813">Transport</keyword>
<reference evidence="9 10" key="1">
    <citation type="submission" date="2019-11" db="EMBL/GenBank/DDBJ databases">
        <title>Isolation of a new High Light Tolerant Cyanobacteria.</title>
        <authorList>
            <person name="Dobson Z."/>
            <person name="Vaughn N."/>
            <person name="Vaughn M."/>
            <person name="Fromme P."/>
            <person name="Mazor Y."/>
        </authorList>
    </citation>
    <scope>NUCLEOTIDE SEQUENCE [LARGE SCALE GENOMIC DNA]</scope>
    <source>
        <strain evidence="9 10">0216</strain>
    </source>
</reference>
<sequence length="349" mass="37511">MENNSKLINTIIRFFTIGFLLAWCFILIRPFIIIILWAVIIAIALFPVFEWLKNRLGGRAKLSAISLALVGIAIVLGPISIIATVLFHNAQTIVEGIDTGTLVIPPPSPDIADIPIIGKPLSELWQLASLNLEALISQFKTQIVEFSKTLLLQATNISLILLKFIISIVVAVILTLNAKSLNQGVTLFVLRLAPTRGEEFIQLATTTIRSVTRGVIGVAVIQTLLVAFGLILAKIPAAGILTLVSLFFSIIQIGPGLIALGAIIFAWSTMNPIMALLFTVWMIGATLIDNILKPILMGQGLPVPIVIILLGVIGGTIAHGILGLFVGPVILILGYELVGAWIREDSNTT</sequence>
<keyword evidence="7 8" id="KW-0472">Membrane</keyword>
<evidence type="ECO:0000256" key="5">
    <source>
        <dbReference type="ARBA" id="ARBA00022692"/>
    </source>
</evidence>
<proteinExistence type="inferred from homology"/>
<feature type="transmembrane region" description="Helical" evidence="8">
    <location>
        <begin position="273"/>
        <end position="292"/>
    </location>
</feature>
<keyword evidence="6 8" id="KW-1133">Transmembrane helix</keyword>
<protein>
    <submittedName>
        <fullName evidence="9">AI-2E family transporter</fullName>
    </submittedName>
</protein>
<dbReference type="InterPro" id="IPR002549">
    <property type="entry name" value="AI-2E-like"/>
</dbReference>
<evidence type="ECO:0000256" key="8">
    <source>
        <dbReference type="SAM" id="Phobius"/>
    </source>
</evidence>
<gene>
    <name evidence="9" type="ORF">GGC33_07855</name>
</gene>
<feature type="transmembrane region" description="Helical" evidence="8">
    <location>
        <begin position="304"/>
        <end position="333"/>
    </location>
</feature>
<dbReference type="Proteomes" id="UP000437131">
    <property type="component" value="Unassembled WGS sequence"/>
</dbReference>
<evidence type="ECO:0000313" key="10">
    <source>
        <dbReference type="Proteomes" id="UP000437131"/>
    </source>
</evidence>
<dbReference type="PANTHER" id="PTHR21716:SF67">
    <property type="entry name" value="TRANSPORT PROTEIN YDIK-RELATED"/>
    <property type="match status" value="1"/>
</dbReference>
<feature type="transmembrane region" description="Helical" evidence="8">
    <location>
        <begin position="34"/>
        <end position="52"/>
    </location>
</feature>
<evidence type="ECO:0000256" key="6">
    <source>
        <dbReference type="ARBA" id="ARBA00022989"/>
    </source>
</evidence>
<evidence type="ECO:0000256" key="4">
    <source>
        <dbReference type="ARBA" id="ARBA00022475"/>
    </source>
</evidence>
<keyword evidence="5 8" id="KW-0812">Transmembrane</keyword>
<comment type="subcellular location">
    <subcellularLocation>
        <location evidence="1">Cell membrane</location>
        <topology evidence="1">Multi-pass membrane protein</topology>
    </subcellularLocation>
</comment>
<feature type="transmembrane region" description="Helical" evidence="8">
    <location>
        <begin position="157"/>
        <end position="176"/>
    </location>
</feature>
<dbReference type="RefSeq" id="WP_155083675.1">
    <property type="nucleotide sequence ID" value="NZ_WMIA01000007.1"/>
</dbReference>
<feature type="transmembrane region" description="Helical" evidence="8">
    <location>
        <begin position="64"/>
        <end position="87"/>
    </location>
</feature>
<evidence type="ECO:0000256" key="7">
    <source>
        <dbReference type="ARBA" id="ARBA00023136"/>
    </source>
</evidence>
<comment type="similarity">
    <text evidence="2">Belongs to the autoinducer-2 exporter (AI-2E) (TC 2.A.86) family.</text>
</comment>
<accession>A0A844GUU8</accession>
<evidence type="ECO:0000256" key="1">
    <source>
        <dbReference type="ARBA" id="ARBA00004651"/>
    </source>
</evidence>
<organism evidence="9 10">
    <name type="scientific">Cyanobacterium aponinum 0216</name>
    <dbReference type="NCBI Taxonomy" id="2676140"/>
    <lineage>
        <taxon>Bacteria</taxon>
        <taxon>Bacillati</taxon>
        <taxon>Cyanobacteriota</taxon>
        <taxon>Cyanophyceae</taxon>
        <taxon>Oscillatoriophycideae</taxon>
        <taxon>Chroococcales</taxon>
        <taxon>Geminocystaceae</taxon>
        <taxon>Cyanobacterium</taxon>
    </lineage>
</organism>
<dbReference type="PANTHER" id="PTHR21716">
    <property type="entry name" value="TRANSMEMBRANE PROTEIN"/>
    <property type="match status" value="1"/>
</dbReference>
<feature type="transmembrane region" description="Helical" evidence="8">
    <location>
        <begin position="7"/>
        <end position="28"/>
    </location>
</feature>
<dbReference type="GO" id="GO:0005886">
    <property type="term" value="C:plasma membrane"/>
    <property type="evidence" value="ECO:0007669"/>
    <property type="project" value="UniProtKB-SubCell"/>
</dbReference>
<feature type="transmembrane region" description="Helical" evidence="8">
    <location>
        <begin position="239"/>
        <end position="266"/>
    </location>
</feature>
<name>A0A844GUU8_9CHRO</name>
<dbReference type="EMBL" id="WMIA01000007">
    <property type="protein sequence ID" value="MTF38842.1"/>
    <property type="molecule type" value="Genomic_DNA"/>
</dbReference>
<keyword evidence="4" id="KW-1003">Cell membrane</keyword>
<evidence type="ECO:0000313" key="9">
    <source>
        <dbReference type="EMBL" id="MTF38842.1"/>
    </source>
</evidence>
<evidence type="ECO:0000256" key="3">
    <source>
        <dbReference type="ARBA" id="ARBA00022448"/>
    </source>
</evidence>
<comment type="caution">
    <text evidence="9">The sequence shown here is derived from an EMBL/GenBank/DDBJ whole genome shotgun (WGS) entry which is preliminary data.</text>
</comment>
<feature type="transmembrane region" description="Helical" evidence="8">
    <location>
        <begin position="215"/>
        <end position="233"/>
    </location>
</feature>
<dbReference type="AlphaFoldDB" id="A0A844GUU8"/>
<dbReference type="Pfam" id="PF01594">
    <property type="entry name" value="AI-2E_transport"/>
    <property type="match status" value="1"/>
</dbReference>